<dbReference type="InterPro" id="IPR036291">
    <property type="entry name" value="NAD(P)-bd_dom_sf"/>
</dbReference>
<dbReference type="KEGG" id="sbae:DSM104329_04050"/>
<sequence length="497" mass="52526">MGAGIAQLACQAGARTLLYDPDPAALERGVERIAKRLKGGAPASLLEAAGSLELFADCDVVIEAAPERLEIKHDLFTRVAAIVRDDCVLATNTSSIPVTAVAAGVPGPERVVGMHFFNPPPLMRLVEVVAGEQSGEPAVARAAELGTAMDRRVIRAADVTGFLVNRCNRPFNLEALGALTERMADVETIDRILRLGGGFRMGPFELMDLVGIDVGFEVSRSFHEQSFGEPRWRPSPFMARMVASGNHGRKTGRGWYDHTDGPYKPADPPVPGAEAGGLVVISGDVAIAHELRLLGDDAGWDVRVPEDVNGEVPDLILDCGANEEEPLQGGPQALLLTEGSLAMLDGGGGSVGFHALPPLAPGALVELTRGRDSTDLAVSATERFLHSCGLHTAWVGDAPGLVLGRVVCQLVNEAAFALEQGVASAEEIDDGMVLGLNHPHGPLTWGDLIGLDHVLAVLDALAAEHSPERYRAAPLLRRLVAEGRTGLLAGEGFHRHE</sequence>
<dbReference type="AlphaFoldDB" id="A0A9E6Y0E0"/>
<evidence type="ECO:0000256" key="2">
    <source>
        <dbReference type="ARBA" id="ARBA00009463"/>
    </source>
</evidence>
<evidence type="ECO:0000259" key="4">
    <source>
        <dbReference type="Pfam" id="PF00725"/>
    </source>
</evidence>
<dbReference type="EMBL" id="CP087164">
    <property type="protein sequence ID" value="UGS37630.1"/>
    <property type="molecule type" value="Genomic_DNA"/>
</dbReference>
<dbReference type="InterPro" id="IPR008927">
    <property type="entry name" value="6-PGluconate_DH-like_C_sf"/>
</dbReference>
<evidence type="ECO:0000256" key="3">
    <source>
        <dbReference type="ARBA" id="ARBA00023002"/>
    </source>
</evidence>
<dbReference type="GO" id="GO:0070403">
    <property type="term" value="F:NAD+ binding"/>
    <property type="evidence" value="ECO:0007669"/>
    <property type="project" value="InterPro"/>
</dbReference>
<keyword evidence="3 6" id="KW-0560">Oxidoreductase</keyword>
<keyword evidence="7" id="KW-1185">Reference proteome</keyword>
<dbReference type="GO" id="GO:0006631">
    <property type="term" value="P:fatty acid metabolic process"/>
    <property type="evidence" value="ECO:0007669"/>
    <property type="project" value="InterPro"/>
</dbReference>
<reference evidence="6" key="1">
    <citation type="journal article" date="2022" name="Int. J. Syst. Evol. Microbiol.">
        <title>Pseudomonas aegrilactucae sp. nov. and Pseudomonas morbosilactucae sp. nov., pathogens causing bacterial rot of lettuce in Japan.</title>
        <authorList>
            <person name="Sawada H."/>
            <person name="Fujikawa T."/>
            <person name="Satou M."/>
        </authorList>
    </citation>
    <scope>NUCLEOTIDE SEQUENCE</scope>
    <source>
        <strain evidence="6">0166_1</strain>
    </source>
</reference>
<dbReference type="Proteomes" id="UP001162834">
    <property type="component" value="Chromosome"/>
</dbReference>
<dbReference type="PANTHER" id="PTHR48075:SF5">
    <property type="entry name" value="3-HYDROXYBUTYRYL-COA DEHYDROGENASE"/>
    <property type="match status" value="1"/>
</dbReference>
<protein>
    <submittedName>
        <fullName evidence="6">3-hydroxyadipyl-CoA dehydrogenase</fullName>
        <ecNumber evidence="6">1.1.1.-</ecNumber>
    </submittedName>
</protein>
<feature type="domain" description="3-hydroxyacyl-CoA dehydrogenase C-terminal" evidence="4">
    <location>
        <begin position="161"/>
        <end position="257"/>
    </location>
</feature>
<evidence type="ECO:0000313" key="7">
    <source>
        <dbReference type="Proteomes" id="UP001162834"/>
    </source>
</evidence>
<dbReference type="SUPFAM" id="SSF51735">
    <property type="entry name" value="NAD(P)-binding Rossmann-fold domains"/>
    <property type="match status" value="1"/>
</dbReference>
<evidence type="ECO:0000259" key="5">
    <source>
        <dbReference type="Pfam" id="PF02737"/>
    </source>
</evidence>
<comment type="similarity">
    <text evidence="2">Belongs to the 3-hydroxyacyl-CoA dehydrogenase family.</text>
</comment>
<dbReference type="SUPFAM" id="SSF48179">
    <property type="entry name" value="6-phosphogluconate dehydrogenase C-terminal domain-like"/>
    <property type="match status" value="2"/>
</dbReference>
<proteinExistence type="inferred from homology"/>
<dbReference type="PANTHER" id="PTHR48075">
    <property type="entry name" value="3-HYDROXYACYL-COA DEHYDROGENASE FAMILY PROTEIN"/>
    <property type="match status" value="1"/>
</dbReference>
<organism evidence="6 7">
    <name type="scientific">Capillimicrobium parvum</name>
    <dbReference type="NCBI Taxonomy" id="2884022"/>
    <lineage>
        <taxon>Bacteria</taxon>
        <taxon>Bacillati</taxon>
        <taxon>Actinomycetota</taxon>
        <taxon>Thermoleophilia</taxon>
        <taxon>Solirubrobacterales</taxon>
        <taxon>Capillimicrobiaceae</taxon>
        <taxon>Capillimicrobium</taxon>
    </lineage>
</organism>
<dbReference type="EC" id="1.1.1.-" evidence="6"/>
<feature type="domain" description="3-hydroxyacyl-CoA dehydrogenase C-terminal" evidence="4">
    <location>
        <begin position="400"/>
        <end position="494"/>
    </location>
</feature>
<accession>A0A9E6Y0E0</accession>
<dbReference type="InterPro" id="IPR013328">
    <property type="entry name" value="6PGD_dom2"/>
</dbReference>
<comment type="pathway">
    <text evidence="1">Lipid metabolism; butanoate metabolism.</text>
</comment>
<name>A0A9E6Y0E0_9ACTN</name>
<dbReference type="Pfam" id="PF02737">
    <property type="entry name" value="3HCDH_N"/>
    <property type="match status" value="1"/>
</dbReference>
<gene>
    <name evidence="6" type="primary">paaH_2</name>
    <name evidence="6" type="ORF">DSM104329_04050</name>
</gene>
<dbReference type="InterPro" id="IPR006108">
    <property type="entry name" value="3HC_DH_C"/>
</dbReference>
<evidence type="ECO:0000313" key="6">
    <source>
        <dbReference type="EMBL" id="UGS37630.1"/>
    </source>
</evidence>
<dbReference type="Pfam" id="PF00725">
    <property type="entry name" value="3HCDH"/>
    <property type="match status" value="2"/>
</dbReference>
<dbReference type="Gene3D" id="1.10.1040.10">
    <property type="entry name" value="N-(1-d-carboxylethyl)-l-norvaline Dehydrogenase, domain 2"/>
    <property type="match status" value="2"/>
</dbReference>
<evidence type="ECO:0000256" key="1">
    <source>
        <dbReference type="ARBA" id="ARBA00005086"/>
    </source>
</evidence>
<dbReference type="InterPro" id="IPR006176">
    <property type="entry name" value="3-OHacyl-CoA_DH_NAD-bd"/>
</dbReference>
<dbReference type="Gene3D" id="3.40.50.720">
    <property type="entry name" value="NAD(P)-binding Rossmann-like Domain"/>
    <property type="match status" value="1"/>
</dbReference>
<feature type="domain" description="3-hydroxyacyl-CoA dehydrogenase NAD binding" evidence="5">
    <location>
        <begin position="1"/>
        <end position="158"/>
    </location>
</feature>
<dbReference type="GO" id="GO:0016616">
    <property type="term" value="F:oxidoreductase activity, acting on the CH-OH group of donors, NAD or NADP as acceptor"/>
    <property type="evidence" value="ECO:0007669"/>
    <property type="project" value="InterPro"/>
</dbReference>